<dbReference type="CDD" id="cd07820">
    <property type="entry name" value="SRPBCC_3"/>
    <property type="match status" value="1"/>
</dbReference>
<dbReference type="EMBL" id="JBEPMO010000003">
    <property type="protein sequence ID" value="MET3731282.1"/>
    <property type="molecule type" value="Genomic_DNA"/>
</dbReference>
<evidence type="ECO:0000313" key="2">
    <source>
        <dbReference type="Proteomes" id="UP001549146"/>
    </source>
</evidence>
<dbReference type="InterPro" id="IPR023393">
    <property type="entry name" value="START-like_dom_sf"/>
</dbReference>
<dbReference type="Proteomes" id="UP001549146">
    <property type="component" value="Unassembled WGS sequence"/>
</dbReference>
<keyword evidence="2" id="KW-1185">Reference proteome</keyword>
<dbReference type="RefSeq" id="WP_354507395.1">
    <property type="nucleotide sequence ID" value="NZ_JBEPMO010000003.1"/>
</dbReference>
<comment type="caution">
    <text evidence="1">The sequence shown here is derived from an EMBL/GenBank/DDBJ whole genome shotgun (WGS) entry which is preliminary data.</text>
</comment>
<evidence type="ECO:0000313" key="1">
    <source>
        <dbReference type="EMBL" id="MET3731282.1"/>
    </source>
</evidence>
<proteinExistence type="predicted"/>
<dbReference type="SUPFAM" id="SSF55961">
    <property type="entry name" value="Bet v1-like"/>
    <property type="match status" value="1"/>
</dbReference>
<protein>
    <submittedName>
        <fullName evidence="1">Ligand-binding SRPBCC domain-containing protein</fullName>
    </submittedName>
</protein>
<dbReference type="Gene3D" id="3.30.530.20">
    <property type="match status" value="1"/>
</dbReference>
<organism evidence="1 2">
    <name type="scientific">Moheibacter stercoris</name>
    <dbReference type="NCBI Taxonomy" id="1628251"/>
    <lineage>
        <taxon>Bacteria</taxon>
        <taxon>Pseudomonadati</taxon>
        <taxon>Bacteroidota</taxon>
        <taxon>Flavobacteriia</taxon>
        <taxon>Flavobacteriales</taxon>
        <taxon>Weeksellaceae</taxon>
        <taxon>Moheibacter</taxon>
    </lineage>
</organism>
<sequence>MPKIKLKTIIHADIEICFNLARSIDLHSISTAKTHEKAVDGKMKGLIELNEFVTWEATHFGVRQRLTSKITAFERPFHFRDEQQKGIFKRIYHDHYFQKLEDGVLMTDEFTYEAPFGILGKWVEKLILTSYLTKFLEERNQMIKEYAESDLHKTIL</sequence>
<accession>A0ABV2LUR5</accession>
<reference evidence="1 2" key="1">
    <citation type="submission" date="2024-06" db="EMBL/GenBank/DDBJ databases">
        <title>Genomic Encyclopedia of Type Strains, Phase IV (KMG-IV): sequencing the most valuable type-strain genomes for metagenomic binning, comparative biology and taxonomic classification.</title>
        <authorList>
            <person name="Goeker M."/>
        </authorList>
    </citation>
    <scope>NUCLEOTIDE SEQUENCE [LARGE SCALE GENOMIC DNA]</scope>
    <source>
        <strain evidence="1 2">DSM 29388</strain>
    </source>
</reference>
<gene>
    <name evidence="1" type="ORF">ABID46_000849</name>
</gene>
<name>A0ABV2LUR5_9FLAO</name>